<gene>
    <name evidence="1" type="ORF">LVJ94_05545</name>
</gene>
<proteinExistence type="predicted"/>
<name>A0ABZ2L6Z3_9BACT</name>
<dbReference type="EMBL" id="CP089983">
    <property type="protein sequence ID" value="WXB06696.1"/>
    <property type="molecule type" value="Genomic_DNA"/>
</dbReference>
<reference evidence="1" key="1">
    <citation type="submission" date="2021-12" db="EMBL/GenBank/DDBJ databases">
        <title>Discovery of the Pendulisporaceae a myxobacterial family with distinct sporulation behavior and unique specialized metabolism.</title>
        <authorList>
            <person name="Garcia R."/>
            <person name="Popoff A."/>
            <person name="Bader C.D."/>
            <person name="Loehr J."/>
            <person name="Walesch S."/>
            <person name="Walt C."/>
            <person name="Boldt J."/>
            <person name="Bunk B."/>
            <person name="Haeckl F.J.F.P.J."/>
            <person name="Gunesch A.P."/>
            <person name="Birkelbach J."/>
            <person name="Nuebel U."/>
            <person name="Pietschmann T."/>
            <person name="Bach T."/>
            <person name="Mueller R."/>
        </authorList>
    </citation>
    <scope>NUCLEOTIDE SEQUENCE</scope>
    <source>
        <strain evidence="1">MSr11367</strain>
    </source>
</reference>
<organism evidence="1 2">
    <name type="scientific">Pendulispora rubella</name>
    <dbReference type="NCBI Taxonomy" id="2741070"/>
    <lineage>
        <taxon>Bacteria</taxon>
        <taxon>Pseudomonadati</taxon>
        <taxon>Myxococcota</taxon>
        <taxon>Myxococcia</taxon>
        <taxon>Myxococcales</taxon>
        <taxon>Sorangiineae</taxon>
        <taxon>Pendulisporaceae</taxon>
        <taxon>Pendulispora</taxon>
    </lineage>
</organism>
<evidence type="ECO:0000313" key="2">
    <source>
        <dbReference type="Proteomes" id="UP001374803"/>
    </source>
</evidence>
<dbReference type="RefSeq" id="WP_394836352.1">
    <property type="nucleotide sequence ID" value="NZ_CP089929.1"/>
</dbReference>
<dbReference type="Proteomes" id="UP001374803">
    <property type="component" value="Chromosome"/>
</dbReference>
<evidence type="ECO:0000313" key="1">
    <source>
        <dbReference type="EMBL" id="WXB06696.1"/>
    </source>
</evidence>
<accession>A0ABZ2L6Z3</accession>
<protein>
    <submittedName>
        <fullName evidence="1">Uncharacterized protein</fullName>
    </submittedName>
</protein>
<keyword evidence="2" id="KW-1185">Reference proteome</keyword>
<sequence length="63" mass="6873">MPKPSAAAVKRTAGWVREYFQELPGHLHIKLVRSVTDKFGIALPIVSSSMREPPPGRKATGGF</sequence>